<comment type="caution">
    <text evidence="1">The sequence shown here is derived from an EMBL/GenBank/DDBJ whole genome shotgun (WGS) entry which is preliminary data.</text>
</comment>
<protein>
    <submittedName>
        <fullName evidence="1">Uncharacterized protein</fullName>
    </submittedName>
</protein>
<dbReference type="Proteomes" id="UP001627154">
    <property type="component" value="Unassembled WGS sequence"/>
</dbReference>
<accession>A0ABD2WZN7</accession>
<reference evidence="1 2" key="1">
    <citation type="journal article" date="2024" name="bioRxiv">
        <title>A reference genome for Trichogramma kaykai: A tiny desert-dwelling parasitoid wasp with competing sex-ratio distorters.</title>
        <authorList>
            <person name="Culotta J."/>
            <person name="Lindsey A.R."/>
        </authorList>
    </citation>
    <scope>NUCLEOTIDE SEQUENCE [LARGE SCALE GENOMIC DNA]</scope>
    <source>
        <strain evidence="1 2">KSX58</strain>
    </source>
</reference>
<proteinExistence type="predicted"/>
<organism evidence="1 2">
    <name type="scientific">Trichogramma kaykai</name>
    <dbReference type="NCBI Taxonomy" id="54128"/>
    <lineage>
        <taxon>Eukaryota</taxon>
        <taxon>Metazoa</taxon>
        <taxon>Ecdysozoa</taxon>
        <taxon>Arthropoda</taxon>
        <taxon>Hexapoda</taxon>
        <taxon>Insecta</taxon>
        <taxon>Pterygota</taxon>
        <taxon>Neoptera</taxon>
        <taxon>Endopterygota</taxon>
        <taxon>Hymenoptera</taxon>
        <taxon>Apocrita</taxon>
        <taxon>Proctotrupomorpha</taxon>
        <taxon>Chalcidoidea</taxon>
        <taxon>Trichogrammatidae</taxon>
        <taxon>Trichogramma</taxon>
    </lineage>
</organism>
<dbReference type="AlphaFoldDB" id="A0ABD2WZN7"/>
<name>A0ABD2WZN7_9HYME</name>
<evidence type="ECO:0000313" key="2">
    <source>
        <dbReference type="Proteomes" id="UP001627154"/>
    </source>
</evidence>
<gene>
    <name evidence="1" type="ORF">TKK_008384</name>
</gene>
<keyword evidence="2" id="KW-1185">Reference proteome</keyword>
<sequence length="133" mass="14364">MASTVASLQHEVSCQLVAFLQRLDTKLDNLTKHVLTIEVSVSRLEGCIGALETQSGQQAAEIVEIRADIVKMKKTANSVPASAPASVSSSLLPSLAGSYLSDPYADAVKRVTEIHQPRKKLYLSVPLMQISWS</sequence>
<evidence type="ECO:0000313" key="1">
    <source>
        <dbReference type="EMBL" id="KAL3398178.1"/>
    </source>
</evidence>
<dbReference type="EMBL" id="JBJJXI010000060">
    <property type="protein sequence ID" value="KAL3398178.1"/>
    <property type="molecule type" value="Genomic_DNA"/>
</dbReference>